<keyword evidence="11" id="KW-0408">Iron</keyword>
<protein>
    <recommendedName>
        <fullName evidence="5">Oxygen sensor histidine kinase NreB</fullName>
        <ecNumber evidence="4">2.7.13.3</ecNumber>
    </recommendedName>
    <alternativeName>
        <fullName evidence="15">Nitrogen regulation protein B</fullName>
    </alternativeName>
</protein>
<evidence type="ECO:0000256" key="9">
    <source>
        <dbReference type="ARBA" id="ARBA00022723"/>
    </source>
</evidence>
<keyword evidence="7" id="KW-0963">Cytoplasm</keyword>
<keyword evidence="16" id="KW-0472">Membrane</keyword>
<evidence type="ECO:0000256" key="13">
    <source>
        <dbReference type="ARBA" id="ARBA00023014"/>
    </source>
</evidence>
<proteinExistence type="predicted"/>
<evidence type="ECO:0000256" key="11">
    <source>
        <dbReference type="ARBA" id="ARBA00023004"/>
    </source>
</evidence>
<dbReference type="InterPro" id="IPR004358">
    <property type="entry name" value="Sig_transdc_His_kin-like_C"/>
</dbReference>
<feature type="transmembrane region" description="Helical" evidence="16">
    <location>
        <begin position="44"/>
        <end position="68"/>
    </location>
</feature>
<keyword evidence="10 18" id="KW-0418">Kinase</keyword>
<evidence type="ECO:0000256" key="4">
    <source>
        <dbReference type="ARBA" id="ARBA00012438"/>
    </source>
</evidence>
<feature type="domain" description="Histidine kinase" evidence="17">
    <location>
        <begin position="222"/>
        <end position="389"/>
    </location>
</feature>
<keyword evidence="16" id="KW-1133">Transmembrane helix</keyword>
<feature type="transmembrane region" description="Helical" evidence="16">
    <location>
        <begin position="162"/>
        <end position="181"/>
    </location>
</feature>
<keyword evidence="12" id="KW-0902">Two-component regulatory system</keyword>
<dbReference type="InterPro" id="IPR003594">
    <property type="entry name" value="HATPase_dom"/>
</dbReference>
<dbReference type="GO" id="GO:0000155">
    <property type="term" value="F:phosphorelay sensor kinase activity"/>
    <property type="evidence" value="ECO:0007669"/>
    <property type="project" value="InterPro"/>
</dbReference>
<dbReference type="InterPro" id="IPR036890">
    <property type="entry name" value="HATPase_C_sf"/>
</dbReference>
<dbReference type="RefSeq" id="WP_183988662.1">
    <property type="nucleotide sequence ID" value="NZ_JACHHG010000017.1"/>
</dbReference>
<name>A0A841I7V6_9DEIO</name>
<evidence type="ECO:0000259" key="17">
    <source>
        <dbReference type="PROSITE" id="PS50109"/>
    </source>
</evidence>
<comment type="cofactor">
    <cofactor evidence="2">
        <name>[4Fe-4S] cluster</name>
        <dbReference type="ChEBI" id="CHEBI:49883"/>
    </cofactor>
</comment>
<evidence type="ECO:0000256" key="14">
    <source>
        <dbReference type="ARBA" id="ARBA00024827"/>
    </source>
</evidence>
<evidence type="ECO:0000256" key="8">
    <source>
        <dbReference type="ARBA" id="ARBA00022679"/>
    </source>
</evidence>
<keyword evidence="6" id="KW-0004">4Fe-4S</keyword>
<dbReference type="EMBL" id="JACHHG010000017">
    <property type="protein sequence ID" value="MBB6099922.1"/>
    <property type="molecule type" value="Genomic_DNA"/>
</dbReference>
<evidence type="ECO:0000256" key="15">
    <source>
        <dbReference type="ARBA" id="ARBA00030800"/>
    </source>
</evidence>
<evidence type="ECO:0000256" key="2">
    <source>
        <dbReference type="ARBA" id="ARBA00001966"/>
    </source>
</evidence>
<evidence type="ECO:0000256" key="6">
    <source>
        <dbReference type="ARBA" id="ARBA00022485"/>
    </source>
</evidence>
<accession>A0A841I7V6</accession>
<sequence>MNFDLTALPWGVLILLALGQMGVHLARSLVEPPGPVRLSSPLVIAGLPLVGPLGALGALLLGQIVGSVLRREPHLRVRPLLVDLLALLLAGVAETQVMGDGTFEPDLPFDYLAIGTAIAVYLAVRWLAARLRLIETSGEGAFDALIPMAPAVTIAYDASPLAAYLVLPALVGAYVVRGLNYRVRRTEEALRLERQRILQARAVAGAQESERARIARDLHDGPLQEVIAARRMVEAGLNERAVSVLAEAVQHLREAIYDVHPSVLQLGLPVALRALGARHASLEVHLQVSDPPPPLSEDQQLAVYRIVSEALSNVERHAQAHAAWIRLEAQGGELVVTVQDDGLGLPLKASGRGLGLVSMRERAEALGGQLSLSSNAQGTRVEARLPLRDTAIGLEA</sequence>
<evidence type="ECO:0000256" key="5">
    <source>
        <dbReference type="ARBA" id="ARBA00017322"/>
    </source>
</evidence>
<evidence type="ECO:0000256" key="16">
    <source>
        <dbReference type="SAM" id="Phobius"/>
    </source>
</evidence>
<dbReference type="GO" id="GO:0051539">
    <property type="term" value="F:4 iron, 4 sulfur cluster binding"/>
    <property type="evidence" value="ECO:0007669"/>
    <property type="project" value="UniProtKB-KW"/>
</dbReference>
<dbReference type="GO" id="GO:0046872">
    <property type="term" value="F:metal ion binding"/>
    <property type="evidence" value="ECO:0007669"/>
    <property type="project" value="UniProtKB-KW"/>
</dbReference>
<evidence type="ECO:0000313" key="18">
    <source>
        <dbReference type="EMBL" id="MBB6099922.1"/>
    </source>
</evidence>
<keyword evidence="16" id="KW-0812">Transmembrane</keyword>
<dbReference type="CDD" id="cd16917">
    <property type="entry name" value="HATPase_UhpB-NarQ-NarX-like"/>
    <property type="match status" value="1"/>
</dbReference>
<dbReference type="Pfam" id="PF02518">
    <property type="entry name" value="HATPase_c"/>
    <property type="match status" value="1"/>
</dbReference>
<comment type="function">
    <text evidence="14">Member of the two-component regulatory system NreB/NreC involved in the control of dissimilatory nitrate/nitrite reduction in response to oxygen. NreB functions as a direct oxygen sensor histidine kinase which is autophosphorylated, in the absence of oxygen, probably at the conserved histidine residue, and transfers its phosphate group probably to a conserved aspartate residue of NreC. NreB/NreC activates the expression of the nitrate (narGHJI) and nitrite (nir) reductase operons, as well as the putative nitrate transporter gene narT.</text>
</comment>
<dbReference type="PRINTS" id="PR00344">
    <property type="entry name" value="BCTRLSENSOR"/>
</dbReference>
<keyword evidence="8" id="KW-0808">Transferase</keyword>
<evidence type="ECO:0000256" key="1">
    <source>
        <dbReference type="ARBA" id="ARBA00000085"/>
    </source>
</evidence>
<dbReference type="AlphaFoldDB" id="A0A841I7V6"/>
<dbReference type="EC" id="2.7.13.3" evidence="4"/>
<dbReference type="PROSITE" id="PS50109">
    <property type="entry name" value="HIS_KIN"/>
    <property type="match status" value="1"/>
</dbReference>
<keyword evidence="13" id="KW-0411">Iron-sulfur</keyword>
<evidence type="ECO:0000256" key="7">
    <source>
        <dbReference type="ARBA" id="ARBA00022490"/>
    </source>
</evidence>
<dbReference type="GO" id="GO:0005737">
    <property type="term" value="C:cytoplasm"/>
    <property type="evidence" value="ECO:0007669"/>
    <property type="project" value="UniProtKB-SubCell"/>
</dbReference>
<dbReference type="InterPro" id="IPR050482">
    <property type="entry name" value="Sensor_HK_TwoCompSys"/>
</dbReference>
<dbReference type="Gene3D" id="3.30.565.10">
    <property type="entry name" value="Histidine kinase-like ATPase, C-terminal domain"/>
    <property type="match status" value="1"/>
</dbReference>
<dbReference type="PANTHER" id="PTHR24421">
    <property type="entry name" value="NITRATE/NITRITE SENSOR PROTEIN NARX-RELATED"/>
    <property type="match status" value="1"/>
</dbReference>
<dbReference type="Pfam" id="PF07730">
    <property type="entry name" value="HisKA_3"/>
    <property type="match status" value="1"/>
</dbReference>
<comment type="catalytic activity">
    <reaction evidence="1">
        <text>ATP + protein L-histidine = ADP + protein N-phospho-L-histidine.</text>
        <dbReference type="EC" id="2.7.13.3"/>
    </reaction>
</comment>
<comment type="subcellular location">
    <subcellularLocation>
        <location evidence="3">Cytoplasm</location>
    </subcellularLocation>
</comment>
<dbReference type="GO" id="GO:0046983">
    <property type="term" value="F:protein dimerization activity"/>
    <property type="evidence" value="ECO:0007669"/>
    <property type="project" value="InterPro"/>
</dbReference>
<evidence type="ECO:0000256" key="12">
    <source>
        <dbReference type="ARBA" id="ARBA00023012"/>
    </source>
</evidence>
<dbReference type="SUPFAM" id="SSF55874">
    <property type="entry name" value="ATPase domain of HSP90 chaperone/DNA topoisomerase II/histidine kinase"/>
    <property type="match status" value="1"/>
</dbReference>
<evidence type="ECO:0000313" key="19">
    <source>
        <dbReference type="Proteomes" id="UP000569951"/>
    </source>
</evidence>
<organism evidence="18 19">
    <name type="scientific">Deinobacterium chartae</name>
    <dbReference type="NCBI Taxonomy" id="521158"/>
    <lineage>
        <taxon>Bacteria</taxon>
        <taxon>Thermotogati</taxon>
        <taxon>Deinococcota</taxon>
        <taxon>Deinococci</taxon>
        <taxon>Deinococcales</taxon>
        <taxon>Deinococcaceae</taxon>
        <taxon>Deinobacterium</taxon>
    </lineage>
</organism>
<dbReference type="GO" id="GO:0016020">
    <property type="term" value="C:membrane"/>
    <property type="evidence" value="ECO:0007669"/>
    <property type="project" value="InterPro"/>
</dbReference>
<dbReference type="InterPro" id="IPR005467">
    <property type="entry name" value="His_kinase_dom"/>
</dbReference>
<comment type="caution">
    <text evidence="18">The sequence shown here is derived from an EMBL/GenBank/DDBJ whole genome shotgun (WGS) entry which is preliminary data.</text>
</comment>
<dbReference type="Proteomes" id="UP000569951">
    <property type="component" value="Unassembled WGS sequence"/>
</dbReference>
<evidence type="ECO:0000256" key="10">
    <source>
        <dbReference type="ARBA" id="ARBA00022777"/>
    </source>
</evidence>
<feature type="transmembrane region" description="Helical" evidence="16">
    <location>
        <begin position="111"/>
        <end position="128"/>
    </location>
</feature>
<reference evidence="18 19" key="1">
    <citation type="submission" date="2020-08" db="EMBL/GenBank/DDBJ databases">
        <title>Genomic Encyclopedia of Type Strains, Phase IV (KMG-IV): sequencing the most valuable type-strain genomes for metagenomic binning, comparative biology and taxonomic classification.</title>
        <authorList>
            <person name="Goeker M."/>
        </authorList>
    </citation>
    <scope>NUCLEOTIDE SEQUENCE [LARGE SCALE GENOMIC DNA]</scope>
    <source>
        <strain evidence="18 19">DSM 21458</strain>
    </source>
</reference>
<dbReference type="SMART" id="SM00387">
    <property type="entry name" value="HATPase_c"/>
    <property type="match status" value="1"/>
</dbReference>
<keyword evidence="19" id="KW-1185">Reference proteome</keyword>
<dbReference type="InterPro" id="IPR011712">
    <property type="entry name" value="Sig_transdc_His_kin_sub3_dim/P"/>
</dbReference>
<gene>
    <name evidence="18" type="ORF">HNR42_003382</name>
</gene>
<evidence type="ECO:0000256" key="3">
    <source>
        <dbReference type="ARBA" id="ARBA00004496"/>
    </source>
</evidence>
<keyword evidence="9" id="KW-0479">Metal-binding</keyword>